<accession>A0A0K2B067</accession>
<organism evidence="1 2">
    <name type="scientific">Streptomyces ambofaciens (strain ATCC 23877 / 3486 / DSM 40053 / JCM 4204 / NBRC 12836 / NRRL B-2516)</name>
    <dbReference type="NCBI Taxonomy" id="278992"/>
    <lineage>
        <taxon>Bacteria</taxon>
        <taxon>Bacillati</taxon>
        <taxon>Actinomycetota</taxon>
        <taxon>Actinomycetes</taxon>
        <taxon>Kitasatosporales</taxon>
        <taxon>Streptomycetaceae</taxon>
        <taxon>Streptomyces</taxon>
    </lineage>
</organism>
<gene>
    <name evidence="1" type="ORF">SAM23877_5447</name>
</gene>
<protein>
    <submittedName>
        <fullName evidence="1">Uncharacterized protein</fullName>
    </submittedName>
</protein>
<proteinExistence type="predicted"/>
<reference evidence="2" key="1">
    <citation type="journal article" date="2015" name="J. Biotechnol.">
        <title>Complete genome sequence of Streptomyces ambofaciens ATCC 23877, the spiramycin producer.</title>
        <authorList>
            <person name="Thibessard A."/>
            <person name="Haas D."/>
            <person name="Gerbaud C."/>
            <person name="Aigle B."/>
            <person name="Lautru S."/>
            <person name="Pernodet J.L."/>
            <person name="Leblond P."/>
        </authorList>
    </citation>
    <scope>NUCLEOTIDE SEQUENCE [LARGE SCALE GENOMIC DNA]</scope>
    <source>
        <strain evidence="2">ATCC 23877 / 3486 / DSM 40053 / JCM 4204 / NBRC 12836 / NRRL B-2516</strain>
    </source>
</reference>
<name>A0A0K2B067_STRA7</name>
<dbReference type="AlphaFoldDB" id="A0A0K2B067"/>
<evidence type="ECO:0000313" key="1">
    <source>
        <dbReference type="EMBL" id="AKZ58492.1"/>
    </source>
</evidence>
<dbReference type="EMBL" id="CP012382">
    <property type="protein sequence ID" value="AKZ58492.1"/>
    <property type="molecule type" value="Genomic_DNA"/>
</dbReference>
<dbReference type="KEGG" id="samb:SAM23877_5447"/>
<dbReference type="Proteomes" id="UP000061018">
    <property type="component" value="Chromosome"/>
</dbReference>
<sequence length="25" mass="2788">MARVTFVQKQLSWWGAGTGGPRIQL</sequence>
<evidence type="ECO:0000313" key="2">
    <source>
        <dbReference type="Proteomes" id="UP000061018"/>
    </source>
</evidence>